<dbReference type="Gene3D" id="3.40.630.30">
    <property type="match status" value="1"/>
</dbReference>
<dbReference type="GO" id="GO:0016747">
    <property type="term" value="F:acyltransferase activity, transferring groups other than amino-acyl groups"/>
    <property type="evidence" value="ECO:0007669"/>
    <property type="project" value="InterPro"/>
</dbReference>
<sequence>MFRPANKGVHVREDFTVAEASAADWDEVVAWTVREGWNPGRGDALCFRPTDPAGFLVGRQGGRIVSAVSLVAYSPDYAFLGYYLVHPDHRGTGLGLATWNAALPHAKGRVIGLDAVPAQQHLYIRSGFVPAYDNVRHTGRPLAVPAPDAGTVGSVTPYHLDAISAYDSGCFPAERHAFLSRWLTAEDHTARVLLDPAGHVTGYGVIRPAHQGLRIGPLFADTPEGAAALFSALTAGLPPDAEVSIDVPDNHPAATALATARGLTESSRCTRMYSGSAPYTRAEAVYGTTTLELG</sequence>
<gene>
    <name evidence="2" type="ORF">SAMN05216499_102101</name>
</gene>
<keyword evidence="2" id="KW-0808">Transferase</keyword>
<organism evidence="2 3">
    <name type="scientific">Actinacidiphila paucisporea</name>
    <dbReference type="NCBI Taxonomy" id="310782"/>
    <lineage>
        <taxon>Bacteria</taxon>
        <taxon>Bacillati</taxon>
        <taxon>Actinomycetota</taxon>
        <taxon>Actinomycetes</taxon>
        <taxon>Kitasatosporales</taxon>
        <taxon>Streptomycetaceae</taxon>
        <taxon>Actinacidiphila</taxon>
    </lineage>
</organism>
<evidence type="ECO:0000313" key="3">
    <source>
        <dbReference type="Proteomes" id="UP000184111"/>
    </source>
</evidence>
<dbReference type="PANTHER" id="PTHR47237:SF2">
    <property type="entry name" value="BLL4206 PROTEIN"/>
    <property type="match status" value="1"/>
</dbReference>
<dbReference type="EMBL" id="FRBI01000002">
    <property type="protein sequence ID" value="SHK92940.1"/>
    <property type="molecule type" value="Genomic_DNA"/>
</dbReference>
<dbReference type="InterPro" id="IPR052729">
    <property type="entry name" value="Acyl/Acetyltrans_Enzymes"/>
</dbReference>
<proteinExistence type="predicted"/>
<dbReference type="InterPro" id="IPR016181">
    <property type="entry name" value="Acyl_CoA_acyltransferase"/>
</dbReference>
<dbReference type="InterPro" id="IPR000182">
    <property type="entry name" value="GNAT_dom"/>
</dbReference>
<name>A0A1M6WGQ5_9ACTN</name>
<dbReference type="InterPro" id="IPR041496">
    <property type="entry name" value="YitH/HolE_GNAT"/>
</dbReference>
<dbReference type="CDD" id="cd04301">
    <property type="entry name" value="NAT_SF"/>
    <property type="match status" value="1"/>
</dbReference>
<evidence type="ECO:0000313" key="2">
    <source>
        <dbReference type="EMBL" id="SHK92940.1"/>
    </source>
</evidence>
<evidence type="ECO:0000259" key="1">
    <source>
        <dbReference type="PROSITE" id="PS51186"/>
    </source>
</evidence>
<dbReference type="STRING" id="310782.SAMN05216499_102101"/>
<dbReference type="Pfam" id="PF00583">
    <property type="entry name" value="Acetyltransf_1"/>
    <property type="match status" value="1"/>
</dbReference>
<dbReference type="Pfam" id="PF18014">
    <property type="entry name" value="Acetyltransf_18"/>
    <property type="match status" value="1"/>
</dbReference>
<dbReference type="PROSITE" id="PS51186">
    <property type="entry name" value="GNAT"/>
    <property type="match status" value="1"/>
</dbReference>
<dbReference type="Proteomes" id="UP000184111">
    <property type="component" value="Unassembled WGS sequence"/>
</dbReference>
<reference evidence="2 3" key="1">
    <citation type="submission" date="2016-11" db="EMBL/GenBank/DDBJ databases">
        <authorList>
            <person name="Jaros S."/>
            <person name="Januszkiewicz K."/>
            <person name="Wedrychowicz H."/>
        </authorList>
    </citation>
    <scope>NUCLEOTIDE SEQUENCE [LARGE SCALE GENOMIC DNA]</scope>
    <source>
        <strain evidence="2 3">CGMCC 4.2025</strain>
    </source>
</reference>
<dbReference type="PANTHER" id="PTHR47237">
    <property type="entry name" value="SLL0310 PROTEIN"/>
    <property type="match status" value="1"/>
</dbReference>
<keyword evidence="3" id="KW-1185">Reference proteome</keyword>
<dbReference type="SUPFAM" id="SSF55729">
    <property type="entry name" value="Acyl-CoA N-acyltransferases (Nat)"/>
    <property type="match status" value="1"/>
</dbReference>
<dbReference type="Gene3D" id="3.40.630.90">
    <property type="match status" value="1"/>
</dbReference>
<dbReference type="AlphaFoldDB" id="A0A1M6WGQ5"/>
<feature type="domain" description="N-acetyltransferase" evidence="1">
    <location>
        <begin position="15"/>
        <end position="147"/>
    </location>
</feature>
<accession>A0A1M6WGQ5</accession>
<protein>
    <submittedName>
        <fullName evidence="2">Acetyltransferase (GNAT) family protein</fullName>
    </submittedName>
</protein>